<dbReference type="AlphaFoldDB" id="A0A4V2NVF6"/>
<name>A0A4V2NVF6_9BACT</name>
<dbReference type="RefSeq" id="WP_131449942.1">
    <property type="nucleotide sequence ID" value="NZ_SJZI01000046.1"/>
</dbReference>
<feature type="compositionally biased region" description="Pro residues" evidence="1">
    <location>
        <begin position="187"/>
        <end position="203"/>
    </location>
</feature>
<dbReference type="InterPro" id="IPR021301">
    <property type="entry name" value="DUF2779"/>
</dbReference>
<dbReference type="Pfam" id="PF11074">
    <property type="entry name" value="DUF2779"/>
    <property type="match status" value="1"/>
</dbReference>
<gene>
    <name evidence="3" type="ORF">EPD60_12905</name>
</gene>
<sequence>MHSSQSSARPLVNASVDADERLRPLVQQRFPGGVAVPRGDDRAAVAETKRLLDEGATLLYDAAFVHDGILVVVDVLAERRGKWTAYLQRPNTRIKEKLLADAALHEQVLHGAGFPLGEVVLLLLNPQYIRRGPVDPVALFAEERIQRRLRFVQGLVHGRVQMLRGMAAKKARAAARREAAADAATPVVPPPPPPPPAPRKQVPPPEVIVDKGALRAFLKRLHYPLYFMDFEAYQTPIPEWDGHWSFRQIPFQFSVHCLDAPGGELQHIGYIAPAAVEPTAAFGEALLAATGDAGSVIVYNRDSEGLILEQLKGTHPELTPRVDALLARLVDLMDPFSAGHIRIPDIGNKLSLKFILPSLLPHMNYDALAIGNGVDANRAYLAIRSSTDEAFVNTTREALLEYCRLDTLAMVRILERMEELAADA</sequence>
<dbReference type="OrthoDB" id="9783873at2"/>
<comment type="caution">
    <text evidence="3">The sequence shown here is derived from an EMBL/GenBank/DDBJ whole genome shotgun (WGS) entry which is preliminary data.</text>
</comment>
<proteinExistence type="predicted"/>
<keyword evidence="4" id="KW-1185">Reference proteome</keyword>
<accession>A0A4V2NVF6</accession>
<organism evidence="3 4">
    <name type="scientific">Flaviaesturariibacter flavus</name>
    <dbReference type="NCBI Taxonomy" id="2502780"/>
    <lineage>
        <taxon>Bacteria</taxon>
        <taxon>Pseudomonadati</taxon>
        <taxon>Bacteroidota</taxon>
        <taxon>Chitinophagia</taxon>
        <taxon>Chitinophagales</taxon>
        <taxon>Chitinophagaceae</taxon>
        <taxon>Flaviaestuariibacter</taxon>
    </lineage>
</organism>
<feature type="domain" description="DUF2779" evidence="2">
    <location>
        <begin position="226"/>
        <end position="349"/>
    </location>
</feature>
<evidence type="ECO:0000313" key="3">
    <source>
        <dbReference type="EMBL" id="TCJ13286.1"/>
    </source>
</evidence>
<evidence type="ECO:0000256" key="1">
    <source>
        <dbReference type="SAM" id="MobiDB-lite"/>
    </source>
</evidence>
<dbReference type="Proteomes" id="UP000295334">
    <property type="component" value="Unassembled WGS sequence"/>
</dbReference>
<reference evidence="3 4" key="1">
    <citation type="submission" date="2019-03" db="EMBL/GenBank/DDBJ databases">
        <authorList>
            <person name="Kim M.K.M."/>
        </authorList>
    </citation>
    <scope>NUCLEOTIDE SEQUENCE [LARGE SCALE GENOMIC DNA]</scope>
    <source>
        <strain evidence="3 4">17J68-12</strain>
    </source>
</reference>
<dbReference type="EMBL" id="SJZI01000046">
    <property type="protein sequence ID" value="TCJ13286.1"/>
    <property type="molecule type" value="Genomic_DNA"/>
</dbReference>
<evidence type="ECO:0000259" key="2">
    <source>
        <dbReference type="Pfam" id="PF11074"/>
    </source>
</evidence>
<evidence type="ECO:0000313" key="4">
    <source>
        <dbReference type="Proteomes" id="UP000295334"/>
    </source>
</evidence>
<protein>
    <submittedName>
        <fullName evidence="3">DUF2779 domain-containing protein</fullName>
    </submittedName>
</protein>
<feature type="region of interest" description="Disordered" evidence="1">
    <location>
        <begin position="179"/>
        <end position="203"/>
    </location>
</feature>